<organism evidence="1">
    <name type="scientific">Solanum chacoense</name>
    <name type="common">Chaco potato</name>
    <dbReference type="NCBI Taxonomy" id="4108"/>
    <lineage>
        <taxon>Eukaryota</taxon>
        <taxon>Viridiplantae</taxon>
        <taxon>Streptophyta</taxon>
        <taxon>Embryophyta</taxon>
        <taxon>Tracheophyta</taxon>
        <taxon>Spermatophyta</taxon>
        <taxon>Magnoliopsida</taxon>
        <taxon>eudicotyledons</taxon>
        <taxon>Gunneridae</taxon>
        <taxon>Pentapetalae</taxon>
        <taxon>asterids</taxon>
        <taxon>lamiids</taxon>
        <taxon>Solanales</taxon>
        <taxon>Solanaceae</taxon>
        <taxon>Solanoideae</taxon>
        <taxon>Solaneae</taxon>
        <taxon>Solanum</taxon>
    </lineage>
</organism>
<dbReference type="AlphaFoldDB" id="A0A0V0GPY6"/>
<evidence type="ECO:0000313" key="1">
    <source>
        <dbReference type="EMBL" id="JAP10306.1"/>
    </source>
</evidence>
<proteinExistence type="predicted"/>
<reference evidence="1" key="1">
    <citation type="submission" date="2015-12" db="EMBL/GenBank/DDBJ databases">
        <title>Gene expression during late stages of embryo sac development: a critical building block for successful pollen-pistil interactions.</title>
        <authorList>
            <person name="Liu Y."/>
            <person name="Joly V."/>
            <person name="Sabar M."/>
            <person name="Matton D.P."/>
        </authorList>
    </citation>
    <scope>NUCLEOTIDE SEQUENCE</scope>
</reference>
<dbReference type="EMBL" id="GEDG01033343">
    <property type="protein sequence ID" value="JAP10306.1"/>
    <property type="molecule type" value="Transcribed_RNA"/>
</dbReference>
<name>A0A0V0GPY6_SOLCH</name>
<feature type="non-terminal residue" evidence="1">
    <location>
        <position position="1"/>
    </location>
</feature>
<sequence length="63" mass="7191">LLKKGSPVHKLSLCARSWEGPDHKNLLYITLPCISARDYFHNNFTSYVKALLHSNHIVMPSNN</sequence>
<accession>A0A0V0GPY6</accession>
<protein>
    <submittedName>
        <fullName evidence="1">Putative ovule protein</fullName>
    </submittedName>
</protein>